<keyword evidence="2" id="KW-1185">Reference proteome</keyword>
<evidence type="ECO:0000313" key="1">
    <source>
        <dbReference type="EMBL" id="RIV75580.1"/>
    </source>
</evidence>
<dbReference type="PANTHER" id="PTHR34309:SF1">
    <property type="entry name" value="PROTEIN GLCG"/>
    <property type="match status" value="1"/>
</dbReference>
<dbReference type="Pfam" id="PF03928">
    <property type="entry name" value="HbpS-like"/>
    <property type="match status" value="1"/>
</dbReference>
<dbReference type="SUPFAM" id="SSF143744">
    <property type="entry name" value="GlcG-like"/>
    <property type="match status" value="1"/>
</dbReference>
<dbReference type="RefSeq" id="WP_119514506.1">
    <property type="nucleotide sequence ID" value="NZ_QXFK01000019.1"/>
</dbReference>
<dbReference type="Gene3D" id="3.30.450.150">
    <property type="entry name" value="Haem-degrading domain"/>
    <property type="match status" value="1"/>
</dbReference>
<dbReference type="PANTHER" id="PTHR34309">
    <property type="entry name" value="SLR1406 PROTEIN"/>
    <property type="match status" value="1"/>
</dbReference>
<protein>
    <submittedName>
        <fullName evidence="1">Heme-binding protein</fullName>
    </submittedName>
</protein>
<dbReference type="InterPro" id="IPR052517">
    <property type="entry name" value="GlcG_carb_metab_protein"/>
</dbReference>
<proteinExistence type="predicted"/>
<organism evidence="1 2">
    <name type="scientific">Pelagerythrobacter aerophilus</name>
    <dbReference type="NCBI Taxonomy" id="2306995"/>
    <lineage>
        <taxon>Bacteria</taxon>
        <taxon>Pseudomonadati</taxon>
        <taxon>Pseudomonadota</taxon>
        <taxon>Alphaproteobacteria</taxon>
        <taxon>Sphingomonadales</taxon>
        <taxon>Erythrobacteraceae</taxon>
        <taxon>Pelagerythrobacter</taxon>
    </lineage>
</organism>
<comment type="caution">
    <text evidence="1">The sequence shown here is derived from an EMBL/GenBank/DDBJ whole genome shotgun (WGS) entry which is preliminary data.</text>
</comment>
<sequence length="140" mass="14651">MANSITKGSITQEASDRLIEAATAKAEEMGVPMCISVVDESGNLKAFRRMDGAALLSIDIATNKAYTAVSFGMPSHGWYDFIKNDPPLLHGIVHTPRLVVFGGGYPVSENDQIIGAIGVSGGHYEQDMAVAEAALAALAG</sequence>
<dbReference type="EMBL" id="QXFK01000019">
    <property type="protein sequence ID" value="RIV75580.1"/>
    <property type="molecule type" value="Genomic_DNA"/>
</dbReference>
<reference evidence="1 2" key="1">
    <citation type="submission" date="2018-08" db="EMBL/GenBank/DDBJ databases">
        <title>Altererythrobacter sp.Ery1 and Ery12, the genome sequencing of novel strains in genus Alterythrobacter.</title>
        <authorList>
            <person name="Cheng H."/>
            <person name="Wu Y.-H."/>
            <person name="Fang C."/>
            <person name="Xu X.-W."/>
        </authorList>
    </citation>
    <scope>NUCLEOTIDE SEQUENCE [LARGE SCALE GENOMIC DNA]</scope>
    <source>
        <strain evidence="1 2">Ery1</strain>
    </source>
</reference>
<dbReference type="Proteomes" id="UP000285092">
    <property type="component" value="Unassembled WGS sequence"/>
</dbReference>
<dbReference type="InterPro" id="IPR038084">
    <property type="entry name" value="PduO/GlcC-like_sf"/>
</dbReference>
<dbReference type="OrthoDB" id="9815788at2"/>
<dbReference type="InterPro" id="IPR005624">
    <property type="entry name" value="PduO/GlcC-like"/>
</dbReference>
<gene>
    <name evidence="1" type="ORF">D2V04_14880</name>
</gene>
<name>A0A418NED7_9SPHN</name>
<dbReference type="AlphaFoldDB" id="A0A418NED7"/>
<evidence type="ECO:0000313" key="2">
    <source>
        <dbReference type="Proteomes" id="UP000285092"/>
    </source>
</evidence>
<accession>A0A418NED7</accession>